<evidence type="ECO:0000313" key="13">
    <source>
        <dbReference type="Proteomes" id="UP000054516"/>
    </source>
</evidence>
<dbReference type="SUPFAM" id="SSF51445">
    <property type="entry name" value="(Trans)glycosidases"/>
    <property type="match status" value="1"/>
</dbReference>
<keyword evidence="4 10" id="KW-0732">Signal</keyword>
<dbReference type="FunFam" id="3.20.20.80:FF:000040">
    <property type="entry name" value="Beta-galactosidase A"/>
    <property type="match status" value="1"/>
</dbReference>
<dbReference type="Gene3D" id="2.102.20.10">
    <property type="entry name" value="Beta-galactosidase, domain 2"/>
    <property type="match status" value="1"/>
</dbReference>
<dbReference type="PRINTS" id="PR00742">
    <property type="entry name" value="GLHYDRLASE35"/>
</dbReference>
<evidence type="ECO:0000256" key="7">
    <source>
        <dbReference type="ARBA" id="ARBA00023295"/>
    </source>
</evidence>
<evidence type="ECO:0000256" key="3">
    <source>
        <dbReference type="ARBA" id="ARBA00012756"/>
    </source>
</evidence>
<dbReference type="InterPro" id="IPR037110">
    <property type="entry name" value="Betagal_dom2_sf"/>
</dbReference>
<evidence type="ECO:0000256" key="10">
    <source>
        <dbReference type="SAM" id="SignalP"/>
    </source>
</evidence>
<evidence type="ECO:0000256" key="6">
    <source>
        <dbReference type="ARBA" id="ARBA00023180"/>
    </source>
</evidence>
<dbReference type="SUPFAM" id="SSF117100">
    <property type="entry name" value="Beta-galactosidase LacA, domain 3"/>
    <property type="match status" value="1"/>
</dbReference>
<dbReference type="FunFam" id="2.60.120.260:FF:000088">
    <property type="entry name" value="Beta-galactosidase A"/>
    <property type="match status" value="1"/>
</dbReference>
<evidence type="ECO:0000256" key="8">
    <source>
        <dbReference type="RuleBase" id="RU000675"/>
    </source>
</evidence>
<comment type="similarity">
    <text evidence="2 9">Belongs to the glycosyl hydrolase 35 family.</text>
</comment>
<keyword evidence="13" id="KW-1185">Reference proteome</keyword>
<dbReference type="EMBL" id="DF977559">
    <property type="protein sequence ID" value="GAW27353.1"/>
    <property type="molecule type" value="Genomic_DNA"/>
</dbReference>
<accession>A0A1S8ABF1</accession>
<gene>
    <name evidence="12" type="ORF">SAMD00023353_11400110</name>
</gene>
<dbReference type="Gene3D" id="2.60.120.260">
    <property type="entry name" value="Galactose-binding domain-like"/>
    <property type="match status" value="2"/>
</dbReference>
<evidence type="ECO:0000256" key="1">
    <source>
        <dbReference type="ARBA" id="ARBA00001412"/>
    </source>
</evidence>
<evidence type="ECO:0000256" key="4">
    <source>
        <dbReference type="ARBA" id="ARBA00022729"/>
    </source>
</evidence>
<feature type="signal peptide" evidence="10">
    <location>
        <begin position="1"/>
        <end position="21"/>
    </location>
</feature>
<organism evidence="12">
    <name type="scientific">Rosellinia necatrix</name>
    <name type="common">White root-rot fungus</name>
    <dbReference type="NCBI Taxonomy" id="77044"/>
    <lineage>
        <taxon>Eukaryota</taxon>
        <taxon>Fungi</taxon>
        <taxon>Dikarya</taxon>
        <taxon>Ascomycota</taxon>
        <taxon>Pezizomycotina</taxon>
        <taxon>Sordariomycetes</taxon>
        <taxon>Xylariomycetidae</taxon>
        <taxon>Xylariales</taxon>
        <taxon>Xylariaceae</taxon>
        <taxon>Rosellinia</taxon>
    </lineage>
</organism>
<dbReference type="InterPro" id="IPR031330">
    <property type="entry name" value="Gly_Hdrlase_35_cat"/>
</dbReference>
<feature type="chain" id="PRO_5012774704" description="Beta-galactosidase" evidence="10">
    <location>
        <begin position="22"/>
        <end position="1039"/>
    </location>
</feature>
<dbReference type="AlphaFoldDB" id="A0A1S8ABF1"/>
<dbReference type="InterPro" id="IPR025300">
    <property type="entry name" value="BetaGal_jelly_roll_dom"/>
</dbReference>
<dbReference type="GO" id="GO:0005975">
    <property type="term" value="P:carbohydrate metabolic process"/>
    <property type="evidence" value="ECO:0007669"/>
    <property type="project" value="InterPro"/>
</dbReference>
<evidence type="ECO:0000256" key="9">
    <source>
        <dbReference type="RuleBase" id="RU003679"/>
    </source>
</evidence>
<comment type="catalytic activity">
    <reaction evidence="1 8">
        <text>Hydrolysis of terminal non-reducing beta-D-galactose residues in beta-D-galactosides.</text>
        <dbReference type="EC" id="3.2.1.23"/>
    </reaction>
</comment>
<reference evidence="12" key="1">
    <citation type="submission" date="2016-03" db="EMBL/GenBank/DDBJ databases">
        <title>Draft genome sequence of Rosellinia necatrix.</title>
        <authorList>
            <person name="Kanematsu S."/>
        </authorList>
    </citation>
    <scope>NUCLEOTIDE SEQUENCE [LARGE SCALE GENOMIC DNA]</scope>
    <source>
        <strain evidence="12">W97</strain>
    </source>
</reference>
<evidence type="ECO:0000259" key="11">
    <source>
        <dbReference type="SMART" id="SM01029"/>
    </source>
</evidence>
<dbReference type="Gene3D" id="3.20.20.80">
    <property type="entry name" value="Glycosidases"/>
    <property type="match status" value="1"/>
</dbReference>
<dbReference type="EC" id="3.2.1.23" evidence="3 8"/>
<dbReference type="OrthoDB" id="1657402at2759"/>
<dbReference type="SMART" id="SM01029">
    <property type="entry name" value="BetaGal_dom2"/>
    <property type="match status" value="1"/>
</dbReference>
<dbReference type="PANTHER" id="PTHR23421">
    <property type="entry name" value="BETA-GALACTOSIDASE RELATED"/>
    <property type="match status" value="1"/>
</dbReference>
<dbReference type="InterPro" id="IPR001944">
    <property type="entry name" value="Glycoside_Hdrlase_35"/>
</dbReference>
<sequence>MVSFKRLSAVVLSLSSINVTGLTIGAKSYAIANPGRRELLQDLVTWDENSLFVRGERIMFYSGEFHPWRLPVPGLWLDIFQKIKALGYNGVSFYVNWALLEGSPGHFSADGVFAYEPFFDAAAEAGIYLFARPGPYINAEVSGGGYPGWLQRNPGTLRTNETAYMEATENYVANIGKIVAAAQITNGGPVVLLQAENEYGMVSLVITNGAAWIKFPDSTYIDAVNQQYRKAGVVVPLVNNEAAIIGLFTPDKPGGPDIYGHDSYPIGWDCANPESNWTPGKLPTDWRQLHLEQSPSTPYSIPEFQGGAIDSWGGPGLEGCAIMTNHEFERIFYKNTFSFGIKLFNIYMTYGGTNWGNLGQPGGYTSYDYGAAIREDRTIGREKYAEAKLLGHFLTSSPAYLEAVPGSATAGNASSSSSYVSTPDLTVTPIVGERTAFYVVRHTAYESRASTPYTLRVPVSGGGGGGSSSVVTIPQLGGTLTLNGRDAKVHVTDYDVGGGINLIYSTADIYTHGRSGARRVLLVYGLEGETHELAFPAALGKPTVEGGAAGGIRTVGSAVVVQWRVTQERKILHYGGKLDVYLLWRNDAFRYWRLELESPAPVGNYTAATKDAVIARGGYLLRTAAVSGTSLRLTGDLNATAELEVVAGLPPGTDRVYFNGARVPGVVKSADGRLTGTLTYAPAALRLPDLGALDWRVVDSLPEIRASYDDAAWTVADRAATNNTSYDETTFVQFALRTPTSLIAGDYGFHAGALLYRGAFAARGGERALYLSTAGGGGFGHSVWLGSTFLGSWAGSRAGARNHTLAFPPSLRLTRGRTYVFTVLIDHMGQETNWWPGHDLMKTPRGIIDYALDGHDDKRDITWKLTGNLGGERYGDLVRGPLNEGGTWAERQGYHLPAPPTRGWERASPIADGLDAAGLAFYATSFDLDIPSGYDVPLSFVFANTTTTTAANYRVQLFVNGWQFGEYINNLGPQTSFPVPEGILNHAGKNYLGLTLWAQDAAGAKLDGLSLVANAVIQSGMKKPSLTWNDKWVKREGAY</sequence>
<dbReference type="OMA" id="TNNDAIT"/>
<dbReference type="Pfam" id="PF13364">
    <property type="entry name" value="BetaGal_ABD2"/>
    <property type="match status" value="2"/>
</dbReference>
<dbReference type="InterPro" id="IPR019801">
    <property type="entry name" value="Glyco_hydro_35_CS"/>
</dbReference>
<keyword evidence="7 8" id="KW-0326">Glycosidase</keyword>
<dbReference type="PROSITE" id="PS01182">
    <property type="entry name" value="GLYCOSYL_HYDROL_F35"/>
    <property type="match status" value="1"/>
</dbReference>
<evidence type="ECO:0000256" key="5">
    <source>
        <dbReference type="ARBA" id="ARBA00022801"/>
    </source>
</evidence>
<dbReference type="Gene3D" id="2.60.390.10">
    <property type="entry name" value="Beta-galactosidase, domain 3"/>
    <property type="match status" value="1"/>
</dbReference>
<protein>
    <recommendedName>
        <fullName evidence="3 8">Beta-galactosidase</fullName>
        <ecNumber evidence="3 8">3.2.1.23</ecNumber>
    </recommendedName>
</protein>
<dbReference type="SUPFAM" id="SSF49785">
    <property type="entry name" value="Galactose-binding domain-like"/>
    <property type="match status" value="2"/>
</dbReference>
<dbReference type="STRING" id="77044.A0A1S8ABF1"/>
<dbReference type="InterPro" id="IPR025972">
    <property type="entry name" value="BetaGal_dom3"/>
</dbReference>
<dbReference type="InterPro" id="IPR008979">
    <property type="entry name" value="Galactose-bd-like_sf"/>
</dbReference>
<dbReference type="Pfam" id="PF13363">
    <property type="entry name" value="BetaGal_dom3"/>
    <property type="match status" value="1"/>
</dbReference>
<name>A0A1S8ABF1_ROSNE</name>
<proteinExistence type="inferred from homology"/>
<dbReference type="InterPro" id="IPR017853">
    <property type="entry name" value="GH"/>
</dbReference>
<feature type="domain" description="Beta-galactosidase" evidence="11">
    <location>
        <begin position="405"/>
        <end position="591"/>
    </location>
</feature>
<evidence type="ECO:0000256" key="2">
    <source>
        <dbReference type="ARBA" id="ARBA00009809"/>
    </source>
</evidence>
<keyword evidence="6" id="KW-0325">Glycoprotein</keyword>
<evidence type="ECO:0000313" key="12">
    <source>
        <dbReference type="EMBL" id="GAW27353.1"/>
    </source>
</evidence>
<dbReference type="GO" id="GO:0004565">
    <property type="term" value="F:beta-galactosidase activity"/>
    <property type="evidence" value="ECO:0007669"/>
    <property type="project" value="UniProtKB-EC"/>
</dbReference>
<dbReference type="Pfam" id="PF10435">
    <property type="entry name" value="BetaGal_dom2"/>
    <property type="match status" value="1"/>
</dbReference>
<dbReference type="SUPFAM" id="SSF51011">
    <property type="entry name" value="Glycosyl hydrolase domain"/>
    <property type="match status" value="1"/>
</dbReference>
<dbReference type="InterPro" id="IPR036833">
    <property type="entry name" value="BetaGal_dom3_sf"/>
</dbReference>
<dbReference type="InterPro" id="IPR018954">
    <property type="entry name" value="Betagal_dom2"/>
</dbReference>
<keyword evidence="5 8" id="KW-0378">Hydrolase</keyword>
<dbReference type="Pfam" id="PF01301">
    <property type="entry name" value="Glyco_hydro_35"/>
    <property type="match status" value="1"/>
</dbReference>
<dbReference type="Proteomes" id="UP000054516">
    <property type="component" value="Unassembled WGS sequence"/>
</dbReference>